<feature type="transmembrane region" description="Helical" evidence="7">
    <location>
        <begin position="235"/>
        <end position="256"/>
    </location>
</feature>
<reference evidence="9" key="1">
    <citation type="journal article" date="2019" name="Int. J. Syst. Evol. Microbiol.">
        <title>The Global Catalogue of Microorganisms (GCM) 10K type strain sequencing project: providing services to taxonomists for standard genome sequencing and annotation.</title>
        <authorList>
            <consortium name="The Broad Institute Genomics Platform"/>
            <consortium name="The Broad Institute Genome Sequencing Center for Infectious Disease"/>
            <person name="Wu L."/>
            <person name="Ma J."/>
        </authorList>
    </citation>
    <scope>NUCLEOTIDE SEQUENCE [LARGE SCALE GENOMIC DNA]</scope>
    <source>
        <strain evidence="9">CGMCC 1.15922</strain>
    </source>
</reference>
<dbReference type="EMBL" id="BNAH01000001">
    <property type="protein sequence ID" value="GHE78579.1"/>
    <property type="molecule type" value="Genomic_DNA"/>
</dbReference>
<dbReference type="PANTHER" id="PTHR42865:SF7">
    <property type="entry name" value="PROTON_GLUTAMATE-ASPARTATE SYMPORTER"/>
    <property type="match status" value="1"/>
</dbReference>
<comment type="subcellular location">
    <subcellularLocation>
        <location evidence="1">Cell membrane</location>
        <topology evidence="1">Multi-pass membrane protein</topology>
    </subcellularLocation>
</comment>
<sequence length="447" mass="47626">MTDKTKLSLTQRIVIGMIAGILVGAGLQQLMPNGSDFIIPLGFFDFSTRSFVVDGVFEVVGQIFVASLKMLVVPLVFVSLICGTTSLKDTSKLGRIGGKAIALYLVTTAIAISFAMGLAFLINPGEGVNMTTSTSFTGREAPSLAQVFIQMFPSNPFAAFAQGNMLQVIIFALLFGIAIALSGKAGERISSLFDDLNEVVMRLVTILMNIAPYGVFCLLAKLFTDLSLSAFGNLISYFFVVFFALIIHGTVTYSVILKLLSGLNPLIFLKKMRDAILFGFSTSSSNATIPVTMETVTKKMGVKNSIASFTVPLGATINMDGTAIMQGVATVFIAQVFNVDLSLSDMLMVILTATLASIGTAGVPGVGLIMLAMVLDQVGLPVEGIGLIIGVDRLLDMTRTSVNVTGDSMVTLIVGKSEKQFDQTIFDNPDAGKKIEDIDFHHLGDNK</sequence>
<feature type="transmembrane region" description="Helical" evidence="7">
    <location>
        <begin position="12"/>
        <end position="31"/>
    </location>
</feature>
<dbReference type="PRINTS" id="PR00173">
    <property type="entry name" value="EDTRNSPORT"/>
</dbReference>
<organism evidence="8 9">
    <name type="scientific">Thalassotalea profundi</name>
    <dbReference type="NCBI Taxonomy" id="2036687"/>
    <lineage>
        <taxon>Bacteria</taxon>
        <taxon>Pseudomonadati</taxon>
        <taxon>Pseudomonadota</taxon>
        <taxon>Gammaproteobacteria</taxon>
        <taxon>Alteromonadales</taxon>
        <taxon>Colwelliaceae</taxon>
        <taxon>Thalassotalea</taxon>
    </lineage>
</organism>
<keyword evidence="2" id="KW-0813">Transport</keyword>
<dbReference type="RefSeq" id="WP_189376315.1">
    <property type="nucleotide sequence ID" value="NZ_BNAH01000001.1"/>
</dbReference>
<evidence type="ECO:0000256" key="1">
    <source>
        <dbReference type="ARBA" id="ARBA00004651"/>
    </source>
</evidence>
<protein>
    <submittedName>
        <fullName evidence="8">Proton/glutamate symporter</fullName>
    </submittedName>
</protein>
<feature type="transmembrane region" description="Helical" evidence="7">
    <location>
        <begin position="346"/>
        <end position="375"/>
    </location>
</feature>
<keyword evidence="5 7" id="KW-1133">Transmembrane helix</keyword>
<dbReference type="InterPro" id="IPR001991">
    <property type="entry name" value="Na-dicarboxylate_symporter"/>
</dbReference>
<evidence type="ECO:0000256" key="4">
    <source>
        <dbReference type="ARBA" id="ARBA00022692"/>
    </source>
</evidence>
<feature type="transmembrane region" description="Helical" evidence="7">
    <location>
        <begin position="203"/>
        <end position="223"/>
    </location>
</feature>
<comment type="caution">
    <text evidence="8">The sequence shown here is derived from an EMBL/GenBank/DDBJ whole genome shotgun (WGS) entry which is preliminary data.</text>
</comment>
<evidence type="ECO:0000256" key="2">
    <source>
        <dbReference type="ARBA" id="ARBA00022448"/>
    </source>
</evidence>
<keyword evidence="3" id="KW-1003">Cell membrane</keyword>
<dbReference type="SUPFAM" id="SSF118215">
    <property type="entry name" value="Proton glutamate symport protein"/>
    <property type="match status" value="1"/>
</dbReference>
<feature type="transmembrane region" description="Helical" evidence="7">
    <location>
        <begin position="165"/>
        <end position="182"/>
    </location>
</feature>
<gene>
    <name evidence="8" type="ORF">GCM10011501_03030</name>
</gene>
<keyword evidence="6 7" id="KW-0472">Membrane</keyword>
<dbReference type="PANTHER" id="PTHR42865">
    <property type="entry name" value="PROTON/GLUTAMATE-ASPARTATE SYMPORTER"/>
    <property type="match status" value="1"/>
</dbReference>
<evidence type="ECO:0000313" key="8">
    <source>
        <dbReference type="EMBL" id="GHE78579.1"/>
    </source>
</evidence>
<feature type="transmembrane region" description="Helical" evidence="7">
    <location>
        <begin position="101"/>
        <end position="122"/>
    </location>
</feature>
<evidence type="ECO:0000256" key="3">
    <source>
        <dbReference type="ARBA" id="ARBA00022475"/>
    </source>
</evidence>
<keyword evidence="4 7" id="KW-0812">Transmembrane</keyword>
<feature type="transmembrane region" description="Helical" evidence="7">
    <location>
        <begin position="59"/>
        <end position="81"/>
    </location>
</feature>
<evidence type="ECO:0000313" key="9">
    <source>
        <dbReference type="Proteomes" id="UP000626370"/>
    </source>
</evidence>
<dbReference type="InterPro" id="IPR036458">
    <property type="entry name" value="Na:dicarbo_symporter_sf"/>
</dbReference>
<accession>A0ABQ3IFW9</accession>
<name>A0ABQ3IFW9_9GAMM</name>
<proteinExistence type="predicted"/>
<evidence type="ECO:0000256" key="7">
    <source>
        <dbReference type="SAM" id="Phobius"/>
    </source>
</evidence>
<dbReference type="Pfam" id="PF00375">
    <property type="entry name" value="SDF"/>
    <property type="match status" value="1"/>
</dbReference>
<dbReference type="Proteomes" id="UP000626370">
    <property type="component" value="Unassembled WGS sequence"/>
</dbReference>
<dbReference type="Gene3D" id="1.10.3860.10">
    <property type="entry name" value="Sodium:dicarboxylate symporter"/>
    <property type="match status" value="1"/>
</dbReference>
<evidence type="ECO:0000256" key="6">
    <source>
        <dbReference type="ARBA" id="ARBA00023136"/>
    </source>
</evidence>
<keyword evidence="9" id="KW-1185">Reference proteome</keyword>
<evidence type="ECO:0000256" key="5">
    <source>
        <dbReference type="ARBA" id="ARBA00022989"/>
    </source>
</evidence>